<reference evidence="2" key="1">
    <citation type="journal article" date="2019" name="Int. J. Syst. Evol. Microbiol.">
        <title>The Global Catalogue of Microorganisms (GCM) 10K type strain sequencing project: providing services to taxonomists for standard genome sequencing and annotation.</title>
        <authorList>
            <consortium name="The Broad Institute Genomics Platform"/>
            <consortium name="The Broad Institute Genome Sequencing Center for Infectious Disease"/>
            <person name="Wu L."/>
            <person name="Ma J."/>
        </authorList>
    </citation>
    <scope>NUCLEOTIDE SEQUENCE [LARGE SCALE GENOMIC DNA]</scope>
    <source>
        <strain evidence="2">KCTC 42473</strain>
    </source>
</reference>
<accession>A0ABV7TZL6</accession>
<sequence length="58" mass="6836">MTAPILFPHSMDALLYQRRETIRLATYAVQQTRHHFRFAARLTNWQLRLNARIAQVAA</sequence>
<keyword evidence="2" id="KW-1185">Reference proteome</keyword>
<evidence type="ECO:0000313" key="1">
    <source>
        <dbReference type="EMBL" id="MFC3628249.1"/>
    </source>
</evidence>
<comment type="caution">
    <text evidence="1">The sequence shown here is derived from an EMBL/GenBank/DDBJ whole genome shotgun (WGS) entry which is preliminary data.</text>
</comment>
<organism evidence="1 2">
    <name type="scientific">Paracoccus angustae</name>
    <dbReference type="NCBI Taxonomy" id="1671480"/>
    <lineage>
        <taxon>Bacteria</taxon>
        <taxon>Pseudomonadati</taxon>
        <taxon>Pseudomonadota</taxon>
        <taxon>Alphaproteobacteria</taxon>
        <taxon>Rhodobacterales</taxon>
        <taxon>Paracoccaceae</taxon>
        <taxon>Paracoccus</taxon>
    </lineage>
</organism>
<dbReference type="EMBL" id="JBHRXY010000001">
    <property type="protein sequence ID" value="MFC3628249.1"/>
    <property type="molecule type" value="Genomic_DNA"/>
</dbReference>
<gene>
    <name evidence="1" type="ORF">ACFOM8_02180</name>
</gene>
<evidence type="ECO:0000313" key="2">
    <source>
        <dbReference type="Proteomes" id="UP001595539"/>
    </source>
</evidence>
<dbReference type="RefSeq" id="WP_377758882.1">
    <property type="nucleotide sequence ID" value="NZ_JBHRXY010000001.1"/>
</dbReference>
<name>A0ABV7TZL6_9RHOB</name>
<proteinExistence type="predicted"/>
<dbReference type="Proteomes" id="UP001595539">
    <property type="component" value="Unassembled WGS sequence"/>
</dbReference>
<protein>
    <submittedName>
        <fullName evidence="1">Uncharacterized protein</fullName>
    </submittedName>
</protein>